<dbReference type="InterPro" id="IPR046341">
    <property type="entry name" value="SET_dom_sf"/>
</dbReference>
<dbReference type="GO" id="GO:0016279">
    <property type="term" value="F:protein-lysine N-methyltransferase activity"/>
    <property type="evidence" value="ECO:0007669"/>
    <property type="project" value="TreeGrafter"/>
</dbReference>
<dbReference type="EMBL" id="JABXXO010000006">
    <property type="protein sequence ID" value="KAF7775730.1"/>
    <property type="molecule type" value="Genomic_DNA"/>
</dbReference>
<protein>
    <recommendedName>
        <fullName evidence="1">SET domain-containing protein</fullName>
    </recommendedName>
</protein>
<dbReference type="Gene3D" id="3.90.1410.10">
    <property type="entry name" value="set domain protein methyltransferase, domain 1"/>
    <property type="match status" value="1"/>
</dbReference>
<feature type="domain" description="SET" evidence="1">
    <location>
        <begin position="36"/>
        <end position="263"/>
    </location>
</feature>
<dbReference type="Pfam" id="PF00856">
    <property type="entry name" value="SET"/>
    <property type="match status" value="1"/>
</dbReference>
<dbReference type="PANTHER" id="PTHR13271:SF147">
    <property type="entry name" value="PROTEIN-LYSINE N-METHYLTRANSFERASE EFM1-RELATED"/>
    <property type="match status" value="1"/>
</dbReference>
<accession>A0A8H7F2L5</accession>
<evidence type="ECO:0000259" key="1">
    <source>
        <dbReference type="Pfam" id="PF00856"/>
    </source>
</evidence>
<dbReference type="InterPro" id="IPR050600">
    <property type="entry name" value="SETD3_SETD6_MTase"/>
</dbReference>
<comment type="caution">
    <text evidence="2">The sequence shown here is derived from an EMBL/GenBank/DDBJ whole genome shotgun (WGS) entry which is preliminary data.</text>
</comment>
<sequence>MGTQAYSTFKAWFHERGGYLHDGVGFTYTGNAGHTAVATEDIPTNATIITCPFSIVITEELAKRNLSNFFSADSLVDWTEKQWISTYICLHWILSDSKPTELEHYPYLDTLPPLNQLRTPLQFTKIEIEAFKGSNLYHATLNRERQLKEEWQECQSVLISQNDSWGKGFTWERYLTAATYVSSRAFPSTILSPNPSLIATPETKFVLLPGVDAFNHKRAQAVSWSVTYPDKSGSLASSYKGPTISLVPHTKTSAGEEIFNNYGPKPNGSLILGYGFSLPANPDDTILLKIGGFEKKWEIGRAATGVEGLWTELLRMVKENQGADEEEYEIQMDTADMFANMLNDVLQKLPSEEACRHQDLRPEVATMLRDYIEGQRDILSSLLSFCGEKEDLAIELARSQGVELVIED</sequence>
<dbReference type="SUPFAM" id="SSF82199">
    <property type="entry name" value="SET domain"/>
    <property type="match status" value="1"/>
</dbReference>
<dbReference type="GO" id="GO:0005634">
    <property type="term" value="C:nucleus"/>
    <property type="evidence" value="ECO:0007669"/>
    <property type="project" value="TreeGrafter"/>
</dbReference>
<name>A0A8H7F2L5_AGABI</name>
<dbReference type="InterPro" id="IPR001214">
    <property type="entry name" value="SET_dom"/>
</dbReference>
<dbReference type="PANTHER" id="PTHR13271">
    <property type="entry name" value="UNCHARACTERIZED PUTATIVE METHYLTRANSFERASE"/>
    <property type="match status" value="1"/>
</dbReference>
<proteinExistence type="predicted"/>
<organism evidence="2 3">
    <name type="scientific">Agaricus bisporus var. burnettii</name>
    <dbReference type="NCBI Taxonomy" id="192524"/>
    <lineage>
        <taxon>Eukaryota</taxon>
        <taxon>Fungi</taxon>
        <taxon>Dikarya</taxon>
        <taxon>Basidiomycota</taxon>
        <taxon>Agaricomycotina</taxon>
        <taxon>Agaricomycetes</taxon>
        <taxon>Agaricomycetidae</taxon>
        <taxon>Agaricales</taxon>
        <taxon>Agaricineae</taxon>
        <taxon>Agaricaceae</taxon>
        <taxon>Agaricus</taxon>
    </lineage>
</organism>
<dbReference type="AlphaFoldDB" id="A0A8H7F2L5"/>
<dbReference type="Proteomes" id="UP000629468">
    <property type="component" value="Unassembled WGS sequence"/>
</dbReference>
<reference evidence="2 3" key="1">
    <citation type="journal article" name="Sci. Rep.">
        <title>Telomere-to-telomere assembled and centromere annotated genomes of the two main subspecies of the button mushroom Agaricus bisporus reveal especially polymorphic chromosome ends.</title>
        <authorList>
            <person name="Sonnenberg A.S.M."/>
            <person name="Sedaghat-Telgerd N."/>
            <person name="Lavrijssen B."/>
            <person name="Ohm R.A."/>
            <person name="Hendrickx P.M."/>
            <person name="Scholtmeijer K."/>
            <person name="Baars J.J.P."/>
            <person name="van Peer A."/>
        </authorList>
    </citation>
    <scope>NUCLEOTIDE SEQUENCE [LARGE SCALE GENOMIC DNA]</scope>
    <source>
        <strain evidence="2 3">H119_p4</strain>
    </source>
</reference>
<evidence type="ECO:0000313" key="2">
    <source>
        <dbReference type="EMBL" id="KAF7775730.1"/>
    </source>
</evidence>
<evidence type="ECO:0000313" key="3">
    <source>
        <dbReference type="Proteomes" id="UP000629468"/>
    </source>
</evidence>
<gene>
    <name evidence="2" type="ORF">Agabi119p4_4123</name>
</gene>